<proteinExistence type="predicted"/>
<dbReference type="Proteomes" id="UP001174691">
    <property type="component" value="Unassembled WGS sequence"/>
</dbReference>
<feature type="transmembrane region" description="Helical" evidence="6">
    <location>
        <begin position="342"/>
        <end position="364"/>
    </location>
</feature>
<evidence type="ECO:0000259" key="7">
    <source>
        <dbReference type="PROSITE" id="PS50850"/>
    </source>
</evidence>
<dbReference type="InterPro" id="IPR020846">
    <property type="entry name" value="MFS_dom"/>
</dbReference>
<feature type="transmembrane region" description="Helical" evidence="6">
    <location>
        <begin position="268"/>
        <end position="286"/>
    </location>
</feature>
<feature type="transmembrane region" description="Helical" evidence="6">
    <location>
        <begin position="407"/>
        <end position="427"/>
    </location>
</feature>
<evidence type="ECO:0000256" key="2">
    <source>
        <dbReference type="ARBA" id="ARBA00022692"/>
    </source>
</evidence>
<feature type="transmembrane region" description="Helical" evidence="6">
    <location>
        <begin position="142"/>
        <end position="162"/>
    </location>
</feature>
<evidence type="ECO:0000313" key="8">
    <source>
        <dbReference type="EMBL" id="KAJ9143242.1"/>
    </source>
</evidence>
<organism evidence="8 9">
    <name type="scientific">Coniochaeta hoffmannii</name>
    <dbReference type="NCBI Taxonomy" id="91930"/>
    <lineage>
        <taxon>Eukaryota</taxon>
        <taxon>Fungi</taxon>
        <taxon>Dikarya</taxon>
        <taxon>Ascomycota</taxon>
        <taxon>Pezizomycotina</taxon>
        <taxon>Sordariomycetes</taxon>
        <taxon>Sordariomycetidae</taxon>
        <taxon>Coniochaetales</taxon>
        <taxon>Coniochaetaceae</taxon>
        <taxon>Coniochaeta</taxon>
    </lineage>
</organism>
<dbReference type="PANTHER" id="PTHR23501">
    <property type="entry name" value="MAJOR FACILITATOR SUPERFAMILY"/>
    <property type="match status" value="1"/>
</dbReference>
<feature type="transmembrane region" description="Helical" evidence="6">
    <location>
        <begin position="229"/>
        <end position="248"/>
    </location>
</feature>
<comment type="subcellular location">
    <subcellularLocation>
        <location evidence="1">Membrane</location>
        <topology evidence="1">Multi-pass membrane protein</topology>
    </subcellularLocation>
</comment>
<feature type="transmembrane region" description="Helical" evidence="6">
    <location>
        <begin position="298"/>
        <end position="321"/>
    </location>
</feature>
<feature type="compositionally biased region" description="Polar residues" evidence="5">
    <location>
        <begin position="16"/>
        <end position="26"/>
    </location>
</feature>
<evidence type="ECO:0000256" key="3">
    <source>
        <dbReference type="ARBA" id="ARBA00022989"/>
    </source>
</evidence>
<sequence>MEQYRHSSRQADDRTVAQSATPSLSGSLKEIPVLNNNDIPDHTPTVAMANNVNANTDDDQHDQAVQPLSGWRFVLLSIGISLGLFLAMLDTSIVATSIYSIAAEFNEFGAVNWVALAYTLTYLSFAVLFARVSDVVGRKAAFLTAFAIFIAFSLGCGFAQSLTQLIACRALQGLGGSGLYSIAIIIFPEIANAKQKQFIAGIIGIVIAVAGVLGPVLGGLLTHYASWRWVFWINGPIGSVSALVFCICWPNQSHRPNIERRRWKHLDYVGSLLLIAASVLICFAFQNGAIDPTQWGHAVFIAPLIVGVSSAFLLVAWSIFVERRWNGRLAAAIPMRLMRNRVYLCGVLNTMLLGFPYLLSVFTFPIRFQVVHGKSALVSGLMLLPMLAASASGSAAAGYINRDKNRLFETLILACLLMLTGCGLIMHNAKPSEAIESRVLGQLVLIGLGFGLSAAASTMLGVAEAPIREHAPAQGIIAQLRILGGSIGIAASSAILGRKTRDQLAGILTPEQLGGLAAQYSHLTPEQHAAVRATYTDALREDMIVCCAVLTAAVFFTLGVNQADRASVAERQRRHAVEERERLRQGNGPKEIALVDQAPAPGVRDGPANGVPPLLGSLAPAREGDAAAPGDAARV</sequence>
<keyword evidence="9" id="KW-1185">Reference proteome</keyword>
<feature type="transmembrane region" description="Helical" evidence="6">
    <location>
        <begin position="376"/>
        <end position="400"/>
    </location>
</feature>
<dbReference type="Gene3D" id="1.20.1720.10">
    <property type="entry name" value="Multidrug resistance protein D"/>
    <property type="match status" value="1"/>
</dbReference>
<feature type="transmembrane region" description="Helical" evidence="6">
    <location>
        <begin position="439"/>
        <end position="462"/>
    </location>
</feature>
<dbReference type="GO" id="GO:0005886">
    <property type="term" value="C:plasma membrane"/>
    <property type="evidence" value="ECO:0007669"/>
    <property type="project" value="TreeGrafter"/>
</dbReference>
<feature type="transmembrane region" description="Helical" evidence="6">
    <location>
        <begin position="110"/>
        <end position="130"/>
    </location>
</feature>
<dbReference type="PANTHER" id="PTHR23501:SF43">
    <property type="entry name" value="MULTIDRUG TRANSPORTER, PUTATIVE (AFU_ORTHOLOGUE AFUA_6G03040)-RELATED"/>
    <property type="match status" value="1"/>
</dbReference>
<feature type="transmembrane region" description="Helical" evidence="6">
    <location>
        <begin position="198"/>
        <end position="217"/>
    </location>
</feature>
<keyword evidence="3 6" id="KW-1133">Transmembrane helix</keyword>
<feature type="domain" description="Major facilitator superfamily (MFS) profile" evidence="7">
    <location>
        <begin position="76"/>
        <end position="565"/>
    </location>
</feature>
<dbReference type="Pfam" id="PF07690">
    <property type="entry name" value="MFS_1"/>
    <property type="match status" value="1"/>
</dbReference>
<dbReference type="EMBL" id="JANBVN010000113">
    <property type="protein sequence ID" value="KAJ9143242.1"/>
    <property type="molecule type" value="Genomic_DNA"/>
</dbReference>
<dbReference type="AlphaFoldDB" id="A0AA38RAA8"/>
<evidence type="ECO:0000256" key="5">
    <source>
        <dbReference type="SAM" id="MobiDB-lite"/>
    </source>
</evidence>
<evidence type="ECO:0000256" key="1">
    <source>
        <dbReference type="ARBA" id="ARBA00004141"/>
    </source>
</evidence>
<reference evidence="8" key="1">
    <citation type="submission" date="2022-07" db="EMBL/GenBank/DDBJ databases">
        <title>Fungi with potential for degradation of polypropylene.</title>
        <authorList>
            <person name="Gostincar C."/>
        </authorList>
    </citation>
    <scope>NUCLEOTIDE SEQUENCE</scope>
    <source>
        <strain evidence="8">EXF-13287</strain>
    </source>
</reference>
<keyword evidence="2 6" id="KW-0812">Transmembrane</keyword>
<gene>
    <name evidence="8" type="ORF">NKR19_g6897</name>
</gene>
<dbReference type="PROSITE" id="PS50850">
    <property type="entry name" value="MFS"/>
    <property type="match status" value="1"/>
</dbReference>
<dbReference type="InterPro" id="IPR011701">
    <property type="entry name" value="MFS"/>
</dbReference>
<evidence type="ECO:0000256" key="4">
    <source>
        <dbReference type="ARBA" id="ARBA00023136"/>
    </source>
</evidence>
<accession>A0AA38RAA8</accession>
<dbReference type="InterPro" id="IPR036259">
    <property type="entry name" value="MFS_trans_sf"/>
</dbReference>
<name>A0AA38RAA8_9PEZI</name>
<dbReference type="GO" id="GO:0022857">
    <property type="term" value="F:transmembrane transporter activity"/>
    <property type="evidence" value="ECO:0007669"/>
    <property type="project" value="InterPro"/>
</dbReference>
<dbReference type="Gene3D" id="1.20.1250.20">
    <property type="entry name" value="MFS general substrate transporter like domains"/>
    <property type="match status" value="1"/>
</dbReference>
<feature type="transmembrane region" description="Helical" evidence="6">
    <location>
        <begin position="174"/>
        <end position="191"/>
    </location>
</feature>
<evidence type="ECO:0000256" key="6">
    <source>
        <dbReference type="SAM" id="Phobius"/>
    </source>
</evidence>
<keyword evidence="4 6" id="KW-0472">Membrane</keyword>
<feature type="transmembrane region" description="Helical" evidence="6">
    <location>
        <begin position="73"/>
        <end position="98"/>
    </location>
</feature>
<feature type="region of interest" description="Disordered" evidence="5">
    <location>
        <begin position="578"/>
        <end position="635"/>
    </location>
</feature>
<protein>
    <submittedName>
        <fullName evidence="8">MFS general substrate transporter</fullName>
    </submittedName>
</protein>
<evidence type="ECO:0000313" key="9">
    <source>
        <dbReference type="Proteomes" id="UP001174691"/>
    </source>
</evidence>
<comment type="caution">
    <text evidence="8">The sequence shown here is derived from an EMBL/GenBank/DDBJ whole genome shotgun (WGS) entry which is preliminary data.</text>
</comment>
<feature type="region of interest" description="Disordered" evidence="5">
    <location>
        <begin position="1"/>
        <end position="33"/>
    </location>
</feature>
<dbReference type="SUPFAM" id="SSF103473">
    <property type="entry name" value="MFS general substrate transporter"/>
    <property type="match status" value="1"/>
</dbReference>